<sequence length="40" mass="4974">MARVFVVFLICIFIYVSFTFSYIKMKWPDYIRSVYCEEKH</sequence>
<keyword evidence="1" id="KW-1133">Transmembrane helix</keyword>
<evidence type="ECO:0000256" key="1">
    <source>
        <dbReference type="SAM" id="Phobius"/>
    </source>
</evidence>
<keyword evidence="1" id="KW-0812">Transmembrane</keyword>
<accession>A0ABD3ZSD4</accession>
<dbReference type="Proteomes" id="UP000031970">
    <property type="component" value="Unassembled WGS sequence"/>
</dbReference>
<evidence type="ECO:0000313" key="3">
    <source>
        <dbReference type="Proteomes" id="UP000031970"/>
    </source>
</evidence>
<dbReference type="AlphaFoldDB" id="A0ABD3ZSD4"/>
<dbReference type="EMBL" id="JSXS01000075">
    <property type="protein sequence ID" value="KIL31084.1"/>
    <property type="molecule type" value="Genomic_DNA"/>
</dbReference>
<reference evidence="2 3" key="1">
    <citation type="submission" date="2014-11" db="EMBL/GenBank/DDBJ databases">
        <title>Draft Genome Sequences of Nine Bacillus subtilis Strains that Form Spores with High Heat-Resistance.</title>
        <authorList>
            <person name="Krawcyk A.O."/>
            <person name="Berendsen E.M."/>
            <person name="de Jong A."/>
            <person name="Holsappel S."/>
            <person name="Eijlander R.T."/>
            <person name="Wells-Bennik M."/>
            <person name="Kuipers O.P."/>
        </authorList>
    </citation>
    <scope>NUCLEOTIDE SEQUENCE [LARGE SCALE GENOMIC DNA]</scope>
    <source>
        <strain evidence="2 3">B4067</strain>
    </source>
</reference>
<feature type="transmembrane region" description="Helical" evidence="1">
    <location>
        <begin position="6"/>
        <end position="23"/>
    </location>
</feature>
<gene>
    <name evidence="2" type="ORF">B4067_2922</name>
</gene>
<name>A0ABD3ZSD4_BACIU</name>
<evidence type="ECO:0000313" key="2">
    <source>
        <dbReference type="EMBL" id="KIL31084.1"/>
    </source>
</evidence>
<keyword evidence="1" id="KW-0472">Membrane</keyword>
<comment type="caution">
    <text evidence="2">The sequence shown here is derived from an EMBL/GenBank/DDBJ whole genome shotgun (WGS) entry which is preliminary data.</text>
</comment>
<protein>
    <submittedName>
        <fullName evidence="2">Uncharacterized protein</fullName>
    </submittedName>
</protein>
<organism evidence="2 3">
    <name type="scientific">Bacillus subtilis subsp. subtilis</name>
    <dbReference type="NCBI Taxonomy" id="135461"/>
    <lineage>
        <taxon>Bacteria</taxon>
        <taxon>Bacillati</taxon>
        <taxon>Bacillota</taxon>
        <taxon>Bacilli</taxon>
        <taxon>Bacillales</taxon>
        <taxon>Bacillaceae</taxon>
        <taxon>Bacillus</taxon>
    </lineage>
</organism>
<proteinExistence type="predicted"/>